<dbReference type="Proteomes" id="UP001596201">
    <property type="component" value="Unassembled WGS sequence"/>
</dbReference>
<proteinExistence type="predicted"/>
<evidence type="ECO:0000313" key="1">
    <source>
        <dbReference type="EMBL" id="MFC5368522.1"/>
    </source>
</evidence>
<comment type="caution">
    <text evidence="1">The sequence shown here is derived from an EMBL/GenBank/DDBJ whole genome shotgun (WGS) entry which is preliminary data.</text>
</comment>
<protein>
    <submittedName>
        <fullName evidence="1">DUF309 domain-containing protein</fullName>
    </submittedName>
</protein>
<dbReference type="EMBL" id="JBHSKX010000002">
    <property type="protein sequence ID" value="MFC5368522.1"/>
    <property type="molecule type" value="Genomic_DNA"/>
</dbReference>
<name>A0ABD5REP2_9EURY</name>
<sequence>MTDAAGGASESDLTRALRAGVAIYDIGEYHAAHDAWEDHWLDLPKHTDDERLLHGLIQFTAAVYHARRRNWSGATGLAESAGEYLADLPSDYRGVNLAGIRRYLAVLHADPEVIERRPPLALRIDGERLRPAELDFETAAVAAQVIAGEYDAFDADVIARAVEAAREEVREGTETRFTALVMDFADDPVQRDLIYQRLSSHLAKREREQEDVEGLFD</sequence>
<dbReference type="Pfam" id="PF03745">
    <property type="entry name" value="DUF309"/>
    <property type="match status" value="1"/>
</dbReference>
<gene>
    <name evidence="1" type="ORF">ACFPJ5_16465</name>
</gene>
<dbReference type="PANTHER" id="PTHR34796:SF1">
    <property type="entry name" value="EXPRESSED PROTEIN"/>
    <property type="match status" value="1"/>
</dbReference>
<dbReference type="PANTHER" id="PTHR34796">
    <property type="entry name" value="EXPRESSED PROTEIN"/>
    <property type="match status" value="1"/>
</dbReference>
<reference evidence="1 2" key="1">
    <citation type="journal article" date="2019" name="Int. J. Syst. Evol. Microbiol.">
        <title>The Global Catalogue of Microorganisms (GCM) 10K type strain sequencing project: providing services to taxonomists for standard genome sequencing and annotation.</title>
        <authorList>
            <consortium name="The Broad Institute Genomics Platform"/>
            <consortium name="The Broad Institute Genome Sequencing Center for Infectious Disease"/>
            <person name="Wu L."/>
            <person name="Ma J."/>
        </authorList>
    </citation>
    <scope>NUCLEOTIDE SEQUENCE [LARGE SCALE GENOMIC DNA]</scope>
    <source>
        <strain evidence="1 2">CGMCC 1.12237</strain>
    </source>
</reference>
<dbReference type="InterPro" id="IPR023203">
    <property type="entry name" value="TTHA0068_sf"/>
</dbReference>
<organism evidence="1 2">
    <name type="scientific">Salinirubrum litoreum</name>
    <dbReference type="NCBI Taxonomy" id="1126234"/>
    <lineage>
        <taxon>Archaea</taxon>
        <taxon>Methanobacteriati</taxon>
        <taxon>Methanobacteriota</taxon>
        <taxon>Stenosarchaea group</taxon>
        <taxon>Halobacteria</taxon>
        <taxon>Halobacteriales</taxon>
        <taxon>Haloferacaceae</taxon>
        <taxon>Salinirubrum</taxon>
    </lineage>
</organism>
<dbReference type="AlphaFoldDB" id="A0ABD5REP2"/>
<evidence type="ECO:0000313" key="2">
    <source>
        <dbReference type="Proteomes" id="UP001596201"/>
    </source>
</evidence>
<dbReference type="Gene3D" id="1.10.3450.10">
    <property type="entry name" value="TTHA0068-like"/>
    <property type="match status" value="1"/>
</dbReference>
<dbReference type="RefSeq" id="WP_227230794.1">
    <property type="nucleotide sequence ID" value="NZ_JAJCVJ010000002.1"/>
</dbReference>
<dbReference type="SUPFAM" id="SSF140663">
    <property type="entry name" value="TTHA0068-like"/>
    <property type="match status" value="1"/>
</dbReference>
<keyword evidence="2" id="KW-1185">Reference proteome</keyword>
<dbReference type="InterPro" id="IPR005500">
    <property type="entry name" value="DUF309"/>
</dbReference>
<accession>A0ABD5REP2</accession>